<dbReference type="RefSeq" id="WP_345054489.1">
    <property type="nucleotide sequence ID" value="NZ_BAABDK010000017.1"/>
</dbReference>
<dbReference type="Pfam" id="PF01494">
    <property type="entry name" value="FAD_binding_3"/>
    <property type="match status" value="1"/>
</dbReference>
<evidence type="ECO:0000256" key="6">
    <source>
        <dbReference type="ARBA" id="ARBA00023002"/>
    </source>
</evidence>
<dbReference type="SUPFAM" id="SSF51905">
    <property type="entry name" value="FAD/NAD(P)-binding domain"/>
    <property type="match status" value="1"/>
</dbReference>
<dbReference type="EMBL" id="BAABDK010000017">
    <property type="protein sequence ID" value="GAA4037643.1"/>
    <property type="molecule type" value="Genomic_DNA"/>
</dbReference>
<comment type="caution">
    <text evidence="11">The sequence shown here is derived from an EMBL/GenBank/DDBJ whole genome shotgun (WGS) entry which is preliminary data.</text>
</comment>
<dbReference type="InterPro" id="IPR036188">
    <property type="entry name" value="FAD/NAD-bd_sf"/>
</dbReference>
<name>A0ABP7U885_9BACT</name>
<sequence>MTMSSTASPTSAPSSVTIMGAGLVGSLLSLYLARRGHTVQVFERRSDPRRADAQEGRSINLALSDRGWKALAGVGVADDIRQVGIPMSGRVMHDVHGSLTRQPYGKEGQAIYSVNRGHLNRRLLDLAEAQAGVQVRFGQQCLGIDLKAKELRLRDAATHEEHTEPYRRLFGTDGAFSAVRAALQRTDRFDYSQDYLDYGYKELTIAAGPGGAWQFEKNALHIWPRGQYLMIALPNLDGSFNCTLFFPFEGPESFAALQTPADVTRFFARVFPDAVPLMPALTEEFFAHPTGSLVTVRCFPWRHGDDVLLLGDAAHAIVPFYGQGMNAGFEDCTVLDQLLAQHADADWASIFAEFQAQRKPNNDAMADLAIYNFVEMRDRVADPRFLLQKKIEAKISAQFPGRWVPLYSQVTFSDTPYAEAWAAGQRQDAIMARLMSHIQTEADYEQPAVQELVQQELGQQTGH</sequence>
<dbReference type="PANTHER" id="PTHR46028">
    <property type="entry name" value="KYNURENINE 3-MONOOXYGENASE"/>
    <property type="match status" value="1"/>
</dbReference>
<evidence type="ECO:0000256" key="5">
    <source>
        <dbReference type="ARBA" id="ARBA00022857"/>
    </source>
</evidence>
<dbReference type="HAMAP" id="MF_01971">
    <property type="entry name" value="Kynurenine_monooxygenase"/>
    <property type="match status" value="1"/>
</dbReference>
<gene>
    <name evidence="9" type="primary">kmo</name>
    <name evidence="11" type="ORF">GCM10022409_23460</name>
</gene>
<comment type="catalytic activity">
    <reaction evidence="8 9">
        <text>L-kynurenine + NADPH + O2 + H(+) = 3-hydroxy-L-kynurenine + NADP(+) + H2O</text>
        <dbReference type="Rhea" id="RHEA:20545"/>
        <dbReference type="ChEBI" id="CHEBI:15377"/>
        <dbReference type="ChEBI" id="CHEBI:15378"/>
        <dbReference type="ChEBI" id="CHEBI:15379"/>
        <dbReference type="ChEBI" id="CHEBI:57783"/>
        <dbReference type="ChEBI" id="CHEBI:57959"/>
        <dbReference type="ChEBI" id="CHEBI:58125"/>
        <dbReference type="ChEBI" id="CHEBI:58349"/>
        <dbReference type="EC" id="1.14.13.9"/>
    </reaction>
</comment>
<keyword evidence="6 9" id="KW-0560">Oxidoreductase</keyword>
<keyword evidence="12" id="KW-1185">Reference proteome</keyword>
<dbReference type="InterPro" id="IPR027545">
    <property type="entry name" value="Kynurenine_monooxygenase"/>
</dbReference>
<keyword evidence="4 9" id="KW-0274">FAD</keyword>
<dbReference type="EC" id="1.14.13.9" evidence="9"/>
<evidence type="ECO:0000259" key="10">
    <source>
        <dbReference type="Pfam" id="PF01494"/>
    </source>
</evidence>
<dbReference type="Proteomes" id="UP001501469">
    <property type="component" value="Unassembled WGS sequence"/>
</dbReference>
<evidence type="ECO:0000256" key="4">
    <source>
        <dbReference type="ARBA" id="ARBA00022827"/>
    </source>
</evidence>
<dbReference type="PANTHER" id="PTHR46028:SF2">
    <property type="entry name" value="KYNURENINE 3-MONOOXYGENASE"/>
    <property type="match status" value="1"/>
</dbReference>
<evidence type="ECO:0000256" key="3">
    <source>
        <dbReference type="ARBA" id="ARBA00022642"/>
    </source>
</evidence>
<dbReference type="InterPro" id="IPR002938">
    <property type="entry name" value="FAD-bd"/>
</dbReference>
<evidence type="ECO:0000313" key="11">
    <source>
        <dbReference type="EMBL" id="GAA4037643.1"/>
    </source>
</evidence>
<keyword evidence="7 9" id="KW-0503">Monooxygenase</keyword>
<comment type="cofactor">
    <cofactor evidence="1 9">
        <name>FAD</name>
        <dbReference type="ChEBI" id="CHEBI:57692"/>
    </cofactor>
</comment>
<keyword evidence="2 9" id="KW-0285">Flavoprotein</keyword>
<evidence type="ECO:0000256" key="1">
    <source>
        <dbReference type="ARBA" id="ARBA00001974"/>
    </source>
</evidence>
<evidence type="ECO:0000256" key="7">
    <source>
        <dbReference type="ARBA" id="ARBA00023033"/>
    </source>
</evidence>
<reference evidence="12" key="1">
    <citation type="journal article" date="2019" name="Int. J. Syst. Evol. Microbiol.">
        <title>The Global Catalogue of Microorganisms (GCM) 10K type strain sequencing project: providing services to taxonomists for standard genome sequencing and annotation.</title>
        <authorList>
            <consortium name="The Broad Institute Genomics Platform"/>
            <consortium name="The Broad Institute Genome Sequencing Center for Infectious Disease"/>
            <person name="Wu L."/>
            <person name="Ma J."/>
        </authorList>
    </citation>
    <scope>NUCLEOTIDE SEQUENCE [LARGE SCALE GENOMIC DNA]</scope>
    <source>
        <strain evidence="12">JCM 17225</strain>
    </source>
</reference>
<comment type="similarity">
    <text evidence="9">Belongs to the aromatic-ring hydroxylase family. KMO subfamily.</text>
</comment>
<keyword evidence="3 9" id="KW-0662">Pyridine nucleotide biosynthesis</keyword>
<feature type="domain" description="FAD-binding" evidence="10">
    <location>
        <begin position="15"/>
        <end position="365"/>
    </location>
</feature>
<accession>A0ABP7U885</accession>
<organism evidence="11 12">
    <name type="scientific">Hymenobacter glaciei</name>
    <dbReference type="NCBI Taxonomy" id="877209"/>
    <lineage>
        <taxon>Bacteria</taxon>
        <taxon>Pseudomonadati</taxon>
        <taxon>Bacteroidota</taxon>
        <taxon>Cytophagia</taxon>
        <taxon>Cytophagales</taxon>
        <taxon>Hymenobacteraceae</taxon>
        <taxon>Hymenobacter</taxon>
    </lineage>
</organism>
<dbReference type="Gene3D" id="3.50.50.60">
    <property type="entry name" value="FAD/NAD(P)-binding domain"/>
    <property type="match status" value="1"/>
</dbReference>
<comment type="pathway">
    <text evidence="9">Cofactor biosynthesis; NAD(+) biosynthesis; quinolinate from L-kynurenine: step 1/3.</text>
</comment>
<comment type="function">
    <text evidence="9">Catalyzes the hydroxylation of L-kynurenine (L-Kyn) to form 3-hydroxy-L-kynurenine (L-3OHKyn). Required for synthesis of quinolinic acid.</text>
</comment>
<evidence type="ECO:0000256" key="8">
    <source>
        <dbReference type="ARBA" id="ARBA00047818"/>
    </source>
</evidence>
<evidence type="ECO:0000256" key="9">
    <source>
        <dbReference type="HAMAP-Rule" id="MF_01971"/>
    </source>
</evidence>
<proteinExistence type="inferred from homology"/>
<keyword evidence="5 9" id="KW-0521">NADP</keyword>
<evidence type="ECO:0000256" key="2">
    <source>
        <dbReference type="ARBA" id="ARBA00022630"/>
    </source>
</evidence>
<protein>
    <recommendedName>
        <fullName evidence="9">Kynurenine 3-monooxygenase</fullName>
        <ecNumber evidence="9">1.14.13.9</ecNumber>
    </recommendedName>
    <alternativeName>
        <fullName evidence="9">Kynurenine 3-hydroxylase</fullName>
    </alternativeName>
</protein>
<dbReference type="PRINTS" id="PR00420">
    <property type="entry name" value="RNGMNOXGNASE"/>
</dbReference>
<evidence type="ECO:0000313" key="12">
    <source>
        <dbReference type="Proteomes" id="UP001501469"/>
    </source>
</evidence>